<dbReference type="InterPro" id="IPR011008">
    <property type="entry name" value="Dimeric_a/b-barrel"/>
</dbReference>
<organism evidence="2 3">
    <name type="scientific">Streptomyces armeniacus</name>
    <dbReference type="NCBI Taxonomy" id="83291"/>
    <lineage>
        <taxon>Bacteria</taxon>
        <taxon>Bacillati</taxon>
        <taxon>Actinomycetota</taxon>
        <taxon>Actinomycetes</taxon>
        <taxon>Kitasatosporales</taxon>
        <taxon>Streptomycetaceae</taxon>
        <taxon>Streptomyces</taxon>
    </lineage>
</organism>
<dbReference type="AlphaFoldDB" id="A0A345XUZ3"/>
<evidence type="ECO:0000313" key="3">
    <source>
        <dbReference type="Proteomes" id="UP000254425"/>
    </source>
</evidence>
<name>A0A345XUZ3_9ACTN</name>
<reference evidence="2 3" key="1">
    <citation type="submission" date="2018-07" db="EMBL/GenBank/DDBJ databases">
        <title>Draft genome of the type strain Streptomyces armeniacus ATCC 15676.</title>
        <authorList>
            <person name="Labana P."/>
            <person name="Gosse J.T."/>
            <person name="Boddy C.N."/>
        </authorList>
    </citation>
    <scope>NUCLEOTIDE SEQUENCE [LARGE SCALE GENOMIC DNA]</scope>
    <source>
        <strain evidence="2 3">ATCC 15676</strain>
    </source>
</reference>
<evidence type="ECO:0000313" key="2">
    <source>
        <dbReference type="EMBL" id="AXK35459.1"/>
    </source>
</evidence>
<dbReference type="Pfam" id="PF03992">
    <property type="entry name" value="ABM"/>
    <property type="match status" value="1"/>
</dbReference>
<dbReference type="Proteomes" id="UP000254425">
    <property type="component" value="Chromosome"/>
</dbReference>
<feature type="domain" description="ABM" evidence="1">
    <location>
        <begin position="133"/>
        <end position="199"/>
    </location>
</feature>
<protein>
    <submittedName>
        <fullName evidence="2">Antibiotic biosynthesis monooxygenase</fullName>
    </submittedName>
</protein>
<keyword evidence="3" id="KW-1185">Reference proteome</keyword>
<evidence type="ECO:0000259" key="1">
    <source>
        <dbReference type="Pfam" id="PF03992"/>
    </source>
</evidence>
<dbReference type="InterPro" id="IPR007138">
    <property type="entry name" value="ABM_dom"/>
</dbReference>
<dbReference type="RefSeq" id="WP_208881635.1">
    <property type="nucleotide sequence ID" value="NZ_CP031320.1"/>
</dbReference>
<keyword evidence="2" id="KW-0560">Oxidoreductase</keyword>
<accession>A0A345XUZ3</accession>
<keyword evidence="2" id="KW-0503">Monooxygenase</keyword>
<dbReference type="GO" id="GO:0004497">
    <property type="term" value="F:monooxygenase activity"/>
    <property type="evidence" value="ECO:0007669"/>
    <property type="project" value="UniProtKB-KW"/>
</dbReference>
<gene>
    <name evidence="2" type="ORF">DVA86_25210</name>
</gene>
<sequence length="238" mass="26085">MTAAVHTPPRLDRPDLGVAVFSRWRTNGPDRQAATVDAIAAAWESRPWPTADLLSYSLYTANDGHTLLHYSQWTSEEALRVFQQHHRDERLADIFEAVPDAERLGLRVYDRYRSAVVAPGGAAGDVRVPGCIVTVEIEFEGPDAGRQRAWVDAVFDALDDEPDPHPGGFSAHFHVSTDGAHVLNYAEWESEQAHIDALAAPGDGVGSPTAAWRRVQQYPGLKSSTVTRHAFALSLVPD</sequence>
<dbReference type="EMBL" id="CP031320">
    <property type="protein sequence ID" value="AXK35459.1"/>
    <property type="molecule type" value="Genomic_DNA"/>
</dbReference>
<dbReference type="SUPFAM" id="SSF54909">
    <property type="entry name" value="Dimeric alpha+beta barrel"/>
    <property type="match status" value="2"/>
</dbReference>
<dbReference type="Gene3D" id="3.30.70.100">
    <property type="match status" value="2"/>
</dbReference>
<dbReference type="KEGG" id="sarm:DVA86_25210"/>
<proteinExistence type="predicted"/>